<feature type="region of interest" description="Disordered" evidence="1">
    <location>
        <begin position="1"/>
        <end position="44"/>
    </location>
</feature>
<keyword evidence="3" id="KW-1185">Reference proteome</keyword>
<protein>
    <submittedName>
        <fullName evidence="2">Uncharacterized protein</fullName>
    </submittedName>
</protein>
<feature type="region of interest" description="Disordered" evidence="1">
    <location>
        <begin position="114"/>
        <end position="198"/>
    </location>
</feature>
<evidence type="ECO:0000313" key="2">
    <source>
        <dbReference type="EMBL" id="KAL0921324.1"/>
    </source>
</evidence>
<feature type="compositionally biased region" description="Polar residues" evidence="1">
    <location>
        <begin position="17"/>
        <end position="29"/>
    </location>
</feature>
<name>A0ABD0V8K2_DENTH</name>
<accession>A0ABD0V8K2</accession>
<feature type="compositionally biased region" description="Polar residues" evidence="1">
    <location>
        <begin position="405"/>
        <end position="422"/>
    </location>
</feature>
<evidence type="ECO:0000313" key="3">
    <source>
        <dbReference type="Proteomes" id="UP001552299"/>
    </source>
</evidence>
<gene>
    <name evidence="2" type="ORF">M5K25_008386</name>
</gene>
<sequence>MSAAVSGEILSAGNDAAMSSPSNQPSASPIQEPIEGQDEHDPTIPTLQDIYIPMAEDDSPQGSSTDPIQNELFKIQRLMYLVDTKFDKKVREIRANLKHEKKLINDKYAKMVQDLHRSSEETSDSSSSGPPAGRPLDASGSDKAPALARAGAKGPDILPDHHLRPDVPPDHHLRPDVLPDPHLRPDLPPDHHLRPDVLPNHHLRPDVLPDHHLRPDVLPDHHLRPDVLPNHHLKPEVTPYHHLRIEALLDHRLTSSYEDAKNDKPHSDDELDNNELITLAESKEITMTMTNAKIRIWLGMQQQPALLAGEALEQPGSSFLAAGEDCVTAEGTLREKLLRDPGFERKEKGERLLGQVLEVLFLLQEGEKGAEVLCLLQEGEKGAKVRYRHREVDIASGTPPHQIHSLPQNHWGSKDTQISIKN</sequence>
<dbReference type="AlphaFoldDB" id="A0ABD0V8K2"/>
<dbReference type="EMBL" id="JANQDX010000007">
    <property type="protein sequence ID" value="KAL0921324.1"/>
    <property type="molecule type" value="Genomic_DNA"/>
</dbReference>
<evidence type="ECO:0000256" key="1">
    <source>
        <dbReference type="SAM" id="MobiDB-lite"/>
    </source>
</evidence>
<comment type="caution">
    <text evidence="2">The sequence shown here is derived from an EMBL/GenBank/DDBJ whole genome shotgun (WGS) entry which is preliminary data.</text>
</comment>
<dbReference type="Proteomes" id="UP001552299">
    <property type="component" value="Unassembled WGS sequence"/>
</dbReference>
<reference evidence="2 3" key="1">
    <citation type="journal article" date="2024" name="Plant Biotechnol. J.">
        <title>Dendrobium thyrsiflorum genome and its molecular insights into genes involved in important horticultural traits.</title>
        <authorList>
            <person name="Chen B."/>
            <person name="Wang J.Y."/>
            <person name="Zheng P.J."/>
            <person name="Li K.L."/>
            <person name="Liang Y.M."/>
            <person name="Chen X.F."/>
            <person name="Zhang C."/>
            <person name="Zhao X."/>
            <person name="He X."/>
            <person name="Zhang G.Q."/>
            <person name="Liu Z.J."/>
            <person name="Xu Q."/>
        </authorList>
    </citation>
    <scope>NUCLEOTIDE SEQUENCE [LARGE SCALE GENOMIC DNA]</scope>
    <source>
        <strain evidence="2">GZMU011</strain>
    </source>
</reference>
<feature type="compositionally biased region" description="Basic and acidic residues" evidence="1">
    <location>
        <begin position="158"/>
        <end position="195"/>
    </location>
</feature>
<organism evidence="2 3">
    <name type="scientific">Dendrobium thyrsiflorum</name>
    <name type="common">Pinecone-like raceme dendrobium</name>
    <name type="synonym">Orchid</name>
    <dbReference type="NCBI Taxonomy" id="117978"/>
    <lineage>
        <taxon>Eukaryota</taxon>
        <taxon>Viridiplantae</taxon>
        <taxon>Streptophyta</taxon>
        <taxon>Embryophyta</taxon>
        <taxon>Tracheophyta</taxon>
        <taxon>Spermatophyta</taxon>
        <taxon>Magnoliopsida</taxon>
        <taxon>Liliopsida</taxon>
        <taxon>Asparagales</taxon>
        <taxon>Orchidaceae</taxon>
        <taxon>Epidendroideae</taxon>
        <taxon>Malaxideae</taxon>
        <taxon>Dendrobiinae</taxon>
        <taxon>Dendrobium</taxon>
    </lineage>
</organism>
<feature type="region of interest" description="Disordered" evidence="1">
    <location>
        <begin position="396"/>
        <end position="422"/>
    </location>
</feature>
<proteinExistence type="predicted"/>